<feature type="compositionally biased region" description="Basic and acidic residues" evidence="2">
    <location>
        <begin position="389"/>
        <end position="403"/>
    </location>
</feature>
<keyword evidence="1" id="KW-0862">Zinc</keyword>
<feature type="compositionally biased region" description="Polar residues" evidence="2">
    <location>
        <begin position="485"/>
        <end position="502"/>
    </location>
</feature>
<dbReference type="AlphaFoldDB" id="A0A8T2QXZ2"/>
<feature type="domain" description="RING-type" evidence="3">
    <location>
        <begin position="610"/>
        <end position="648"/>
    </location>
</feature>
<feature type="region of interest" description="Disordered" evidence="2">
    <location>
        <begin position="340"/>
        <end position="371"/>
    </location>
</feature>
<organism evidence="4 5">
    <name type="scientific">Ceratopteris richardii</name>
    <name type="common">Triangle waterfern</name>
    <dbReference type="NCBI Taxonomy" id="49495"/>
    <lineage>
        <taxon>Eukaryota</taxon>
        <taxon>Viridiplantae</taxon>
        <taxon>Streptophyta</taxon>
        <taxon>Embryophyta</taxon>
        <taxon>Tracheophyta</taxon>
        <taxon>Polypodiopsida</taxon>
        <taxon>Polypodiidae</taxon>
        <taxon>Polypodiales</taxon>
        <taxon>Pteridineae</taxon>
        <taxon>Pteridaceae</taxon>
        <taxon>Parkerioideae</taxon>
        <taxon>Ceratopteris</taxon>
    </lineage>
</organism>
<dbReference type="SUPFAM" id="SSF57850">
    <property type="entry name" value="RING/U-box"/>
    <property type="match status" value="1"/>
</dbReference>
<feature type="region of interest" description="Disordered" evidence="2">
    <location>
        <begin position="203"/>
        <end position="243"/>
    </location>
</feature>
<dbReference type="PROSITE" id="PS50089">
    <property type="entry name" value="ZF_RING_2"/>
    <property type="match status" value="1"/>
</dbReference>
<keyword evidence="1" id="KW-0863">Zinc-finger</keyword>
<dbReference type="GO" id="GO:0008270">
    <property type="term" value="F:zinc ion binding"/>
    <property type="evidence" value="ECO:0007669"/>
    <property type="project" value="UniProtKB-KW"/>
</dbReference>
<feature type="compositionally biased region" description="Polar residues" evidence="2">
    <location>
        <begin position="514"/>
        <end position="525"/>
    </location>
</feature>
<dbReference type="SMART" id="SM00184">
    <property type="entry name" value="RING"/>
    <property type="match status" value="1"/>
</dbReference>
<reference evidence="4" key="1">
    <citation type="submission" date="2021-08" db="EMBL/GenBank/DDBJ databases">
        <title>WGS assembly of Ceratopteris richardii.</title>
        <authorList>
            <person name="Marchant D.B."/>
            <person name="Chen G."/>
            <person name="Jenkins J."/>
            <person name="Shu S."/>
            <person name="Leebens-Mack J."/>
            <person name="Grimwood J."/>
            <person name="Schmutz J."/>
            <person name="Soltis P."/>
            <person name="Soltis D."/>
            <person name="Chen Z.-H."/>
        </authorList>
    </citation>
    <scope>NUCLEOTIDE SEQUENCE</scope>
    <source>
        <strain evidence="4">Whitten #5841</strain>
        <tissue evidence="4">Leaf</tissue>
    </source>
</reference>
<dbReference type="CDD" id="cd16449">
    <property type="entry name" value="RING-HC"/>
    <property type="match status" value="1"/>
</dbReference>
<dbReference type="InterPro" id="IPR001841">
    <property type="entry name" value="Znf_RING"/>
</dbReference>
<gene>
    <name evidence="4" type="ORF">KP509_31G028100</name>
</gene>
<evidence type="ECO:0000313" key="4">
    <source>
        <dbReference type="EMBL" id="KAH7288490.1"/>
    </source>
</evidence>
<keyword evidence="1" id="KW-0479">Metal-binding</keyword>
<dbReference type="Gene3D" id="3.30.40.10">
    <property type="entry name" value="Zinc/RING finger domain, C3HC4 (zinc finger)"/>
    <property type="match status" value="1"/>
</dbReference>
<feature type="compositionally biased region" description="Polar residues" evidence="2">
    <location>
        <begin position="340"/>
        <end position="357"/>
    </location>
</feature>
<protein>
    <recommendedName>
        <fullName evidence="3">RING-type domain-containing protein</fullName>
    </recommendedName>
</protein>
<keyword evidence="5" id="KW-1185">Reference proteome</keyword>
<feature type="compositionally biased region" description="Basic and acidic residues" evidence="2">
    <location>
        <begin position="207"/>
        <end position="221"/>
    </location>
</feature>
<sequence length="658" mass="72992">MTLQPSAFLQPNGVVDTDLLQSQKRLQSLIKSAVDKACKLNVDSKRLVHIVDSQNCGVSKRFRLANLFPSSSCTVAERSSSASPSPLRQWALSRESKDRRRVTDRVRSLLIEWRADLSFEWRRRVASAVPVLEEALYREAKSKEEYTNPLLLESQLLYVLHHFEAGNGPFLLQGSAPLYSVRESSSSDLASIRTYILHQNSLLRGPPRSEETSKQVRERARVSNATNSTPVSAGRPSVSHDTNSRHLQHVIASLQNQGRRPVNNNVIIPVKHSDSSDSLRHELGKVNLSSNEPDEVAESGDGTMNPFNVATGAFLLAHNDLYGRDERRRNTLGVMLQFKTANETTPQGPYGASQTNPGECPKISTEESNQTHSVIVSGEVLDLSSLTDSRIREESSDNERRNPSSESELALDRHETISLANREQHVYSVGDLSVSHSSSSASSSTLSPTPAIIPSNSPSSSSSWMAQRQTTPPRTPQYGRRTLSKAMSTESCASETVRQSPSLAVGPRTKVEVRQTTSRIQSEQCSTDRDASTSDSQFEQFHTNLGTPLALSSSASEESTSRTREKGLKLPLRRFLAERDEYNTCSSRLSDGDCPWETWQEATEQLDGMCCVCMVGLKGAAFIPCGHTFCRRCSRELWRSRGTCPLCNKYIREILDIY</sequence>
<dbReference type="PANTHER" id="PTHR46629">
    <property type="entry name" value="OS01G0917900 PROTEIN"/>
    <property type="match status" value="1"/>
</dbReference>
<feature type="region of interest" description="Disordered" evidence="2">
    <location>
        <begin position="386"/>
        <end position="411"/>
    </location>
</feature>
<dbReference type="EMBL" id="CM035436">
    <property type="protein sequence ID" value="KAH7288488.1"/>
    <property type="molecule type" value="Genomic_DNA"/>
</dbReference>
<comment type="caution">
    <text evidence="4">The sequence shown here is derived from an EMBL/GenBank/DDBJ whole genome shotgun (WGS) entry which is preliminary data.</text>
</comment>
<proteinExistence type="predicted"/>
<dbReference type="OrthoDB" id="1711136at2759"/>
<evidence type="ECO:0000259" key="3">
    <source>
        <dbReference type="PROSITE" id="PS50089"/>
    </source>
</evidence>
<evidence type="ECO:0000256" key="1">
    <source>
        <dbReference type="PROSITE-ProRule" id="PRU00175"/>
    </source>
</evidence>
<dbReference type="EMBL" id="CM035436">
    <property type="protein sequence ID" value="KAH7288489.1"/>
    <property type="molecule type" value="Genomic_DNA"/>
</dbReference>
<evidence type="ECO:0000313" key="5">
    <source>
        <dbReference type="Proteomes" id="UP000825935"/>
    </source>
</evidence>
<dbReference type="Pfam" id="PF13920">
    <property type="entry name" value="zf-C3HC4_3"/>
    <property type="match status" value="1"/>
</dbReference>
<dbReference type="InterPro" id="IPR013083">
    <property type="entry name" value="Znf_RING/FYVE/PHD"/>
</dbReference>
<dbReference type="Proteomes" id="UP000825935">
    <property type="component" value="Chromosome 31"/>
</dbReference>
<dbReference type="EMBL" id="CM035436">
    <property type="protein sequence ID" value="KAH7288490.1"/>
    <property type="molecule type" value="Genomic_DNA"/>
</dbReference>
<dbReference type="EMBL" id="CM035436">
    <property type="protein sequence ID" value="KAH7288487.1"/>
    <property type="molecule type" value="Genomic_DNA"/>
</dbReference>
<evidence type="ECO:0000256" key="2">
    <source>
        <dbReference type="SAM" id="MobiDB-lite"/>
    </source>
</evidence>
<feature type="region of interest" description="Disordered" evidence="2">
    <location>
        <begin position="434"/>
        <end position="537"/>
    </location>
</feature>
<feature type="compositionally biased region" description="Low complexity" evidence="2">
    <location>
        <begin position="434"/>
        <end position="463"/>
    </location>
</feature>
<name>A0A8T2QXZ2_CERRI</name>
<accession>A0A8T2QXZ2</accession>